<feature type="transmembrane region" description="Helical" evidence="1">
    <location>
        <begin position="527"/>
        <end position="546"/>
    </location>
</feature>
<name>A0ABW8RVL1_9BACT</name>
<dbReference type="PANTHER" id="PTHR32063">
    <property type="match status" value="1"/>
</dbReference>
<keyword evidence="1" id="KW-0812">Transmembrane</keyword>
<organism evidence="2 3">
    <name type="scientific">Aquirufa salirivi</name>
    <dbReference type="NCBI Taxonomy" id="3104729"/>
    <lineage>
        <taxon>Bacteria</taxon>
        <taxon>Pseudomonadati</taxon>
        <taxon>Bacteroidota</taxon>
        <taxon>Cytophagia</taxon>
        <taxon>Cytophagales</taxon>
        <taxon>Flectobacillaceae</taxon>
        <taxon>Aquirufa</taxon>
    </lineage>
</organism>
<dbReference type="Gene3D" id="3.30.70.1440">
    <property type="entry name" value="Multidrug efflux transporter AcrB pore domain"/>
    <property type="match status" value="1"/>
</dbReference>
<dbReference type="PANTHER" id="PTHR32063:SF0">
    <property type="entry name" value="SWARMING MOTILITY PROTEIN SWRC"/>
    <property type="match status" value="1"/>
</dbReference>
<dbReference type="InterPro" id="IPR027463">
    <property type="entry name" value="AcrB_DN_DC_subdom"/>
</dbReference>
<gene>
    <name evidence="2" type="ORF">U0R11_10325</name>
</gene>
<dbReference type="SUPFAM" id="SSF82693">
    <property type="entry name" value="Multidrug efflux transporter AcrB pore domain, PN1, PN2, PC1 and PC2 subdomains"/>
    <property type="match status" value="2"/>
</dbReference>
<feature type="transmembrane region" description="Helical" evidence="1">
    <location>
        <begin position="914"/>
        <end position="935"/>
    </location>
</feature>
<reference evidence="2 3" key="1">
    <citation type="submission" date="2024-07" db="EMBL/GenBank/DDBJ databases">
        <authorList>
            <person name="Pitt A."/>
            <person name="Hahn M.W."/>
        </authorList>
    </citation>
    <scope>NUCLEOTIDE SEQUENCE [LARGE SCALE GENOMIC DNA]</scope>
    <source>
        <strain evidence="2 3">1-SAACH-A3</strain>
    </source>
</reference>
<accession>A0ABW8RVL1</accession>
<evidence type="ECO:0000313" key="3">
    <source>
        <dbReference type="Proteomes" id="UP001623558"/>
    </source>
</evidence>
<dbReference type="PRINTS" id="PR00702">
    <property type="entry name" value="ACRIFLAVINRP"/>
</dbReference>
<dbReference type="InterPro" id="IPR001036">
    <property type="entry name" value="Acrflvin-R"/>
</dbReference>
<feature type="transmembrane region" description="Helical" evidence="1">
    <location>
        <begin position="369"/>
        <end position="391"/>
    </location>
</feature>
<dbReference type="Gene3D" id="1.20.1640.10">
    <property type="entry name" value="Multidrug efflux transporter AcrB transmembrane domain"/>
    <property type="match status" value="2"/>
</dbReference>
<evidence type="ECO:0000313" key="2">
    <source>
        <dbReference type="EMBL" id="MFL0162787.1"/>
    </source>
</evidence>
<comment type="caution">
    <text evidence="2">The sequence shown here is derived from an EMBL/GenBank/DDBJ whole genome shotgun (WGS) entry which is preliminary data.</text>
</comment>
<dbReference type="SUPFAM" id="SSF82866">
    <property type="entry name" value="Multidrug efflux transporter AcrB transmembrane domain"/>
    <property type="match status" value="2"/>
</dbReference>
<feature type="transmembrane region" description="Helical" evidence="1">
    <location>
        <begin position="956"/>
        <end position="976"/>
    </location>
</feature>
<keyword evidence="3" id="KW-1185">Reference proteome</keyword>
<dbReference type="Pfam" id="PF00873">
    <property type="entry name" value="ACR_tran"/>
    <property type="match status" value="1"/>
</dbReference>
<proteinExistence type="predicted"/>
<protein>
    <submittedName>
        <fullName evidence="2">Efflux RND transporter permease subunit</fullName>
    </submittedName>
</protein>
<dbReference type="Gene3D" id="3.30.2090.10">
    <property type="entry name" value="Multidrug efflux transporter AcrB TolC docking domain, DN and DC subdomains"/>
    <property type="match status" value="2"/>
</dbReference>
<feature type="transmembrane region" description="Helical" evidence="1">
    <location>
        <begin position="462"/>
        <end position="484"/>
    </location>
</feature>
<dbReference type="Gene3D" id="3.30.70.1430">
    <property type="entry name" value="Multidrug efflux transporter AcrB pore domain"/>
    <property type="match status" value="2"/>
</dbReference>
<feature type="transmembrane region" description="Helical" evidence="1">
    <location>
        <begin position="982"/>
        <end position="1009"/>
    </location>
</feature>
<feature type="transmembrane region" description="Helical" evidence="1">
    <location>
        <begin position="882"/>
        <end position="902"/>
    </location>
</feature>
<keyword evidence="1" id="KW-0472">Membrane</keyword>
<dbReference type="EMBL" id="JBEWZH010000007">
    <property type="protein sequence ID" value="MFL0162787.1"/>
    <property type="molecule type" value="Genomic_DNA"/>
</dbReference>
<keyword evidence="1" id="KW-1133">Transmembrane helix</keyword>
<dbReference type="Gene3D" id="3.30.70.1320">
    <property type="entry name" value="Multidrug efflux transporter AcrB pore domain like"/>
    <property type="match status" value="1"/>
</dbReference>
<sequence>MQKSSFGIIILFIVLCIIGIAFIPELSIQLNPIKNAGNLTITYDWRDVSPEVLESQVSSKLEAAFSTLQGITKIRSISNYGSGFITIEIDKFTDLDELRFEVASLIRQVYPQLPKDVSYPIIYLNSPDEEEAKKPLMSLQLNGAADLSELKDYAEEHFKPQLAQIEGIYALQVFGGNDKEWVLTYNRSQFENLHITEYDIIQAISQQYKQASLGLALNTKDQQMNVILNPSFQRNQKSSEEIKSDLGNILLTIKDDKQNTLGRIIHLSDILKIERKEKSIQEFYRINGENAVTMVIQADAGANQLSLAKKIKDKLNGLKRSLPPTYNIHIEYDATEYIQENLEKIWIQTGLALLILLLFVGISSRSIEYTLLILISLLVNLAISFIFFYFLKIEIHLYSLAAITTSLGIVIDNTIVMIDHYRRYENRNVFKALSGATFTTMAGLSIIWFLPEETKINLMDFAIVMTIELGISLIVALFLVPAIIEKLSIKKNRQVKQNRIKIKRISELSSQYYRVIAFLLKFRKSSILVIILALGTSIYLFSQYVFEYSHPTNSERTALYVNASLPNHSTIEQMNEVYLQIEKYLSEIPEIDRFITRVYDGQYGSIVIYFKTDFQNGPFPFILKNKLISLSSEMSGLSWDIYGVGQGFNQNINENSTPTFLLEMRGYHFNEFGKHANTLKRLLEVHPRIQEVNTNKSVTYWNNKNLFEYVLTTKSSKMAILGQHNIEIYEYLQRQNFRPQTDLFQFINGEYEEIKVVPTDNKIFDVWALMNQPIQIENKQMKLSNMGAVDKQKVSPEINKENQEYIQIISFEYFGSQIFGEKFLDKTLAEFKSDLPLGFTVKKKNILWQDVEKEKSYWLLGIVILLIYMICAIIFESLLQPLALISLIPISFIGVFLTFYFFDINFDQGGYASLVLLSGNVVCAAIFMITEFNNLQKKHPKQGSFILYLKAFNHKITPIFLTVFSTIIGLIPFIIFGQNEVFWFAFGAGTIGGLLFSLIGIIFYLPVFLPNMLPVRR</sequence>
<feature type="transmembrane region" description="Helical" evidence="1">
    <location>
        <begin position="397"/>
        <end position="418"/>
    </location>
</feature>
<dbReference type="Proteomes" id="UP001623558">
    <property type="component" value="Unassembled WGS sequence"/>
</dbReference>
<evidence type="ECO:0000256" key="1">
    <source>
        <dbReference type="SAM" id="Phobius"/>
    </source>
</evidence>
<feature type="transmembrane region" description="Helical" evidence="1">
    <location>
        <begin position="857"/>
        <end position="875"/>
    </location>
</feature>
<dbReference type="RefSeq" id="WP_406751615.1">
    <property type="nucleotide sequence ID" value="NZ_JBEWZH010000007.1"/>
</dbReference>
<feature type="transmembrane region" description="Helical" evidence="1">
    <location>
        <begin position="345"/>
        <end position="362"/>
    </location>
</feature>
<feature type="transmembrane region" description="Helical" evidence="1">
    <location>
        <begin position="430"/>
        <end position="450"/>
    </location>
</feature>